<keyword evidence="1" id="KW-0732">Signal</keyword>
<reference evidence="2 3" key="1">
    <citation type="submission" date="2023-02" db="EMBL/GenBank/DDBJ databases">
        <title>Novel Oscillospiraceae bacterial genomes.</title>
        <authorList>
            <person name="Srinivasan S."/>
            <person name="Austin M.N."/>
            <person name="Fiedler T.L."/>
            <person name="Strenk S.M."/>
            <person name="Agnew K.J."/>
            <person name="Nagana Gowda G.A."/>
            <person name="Raftery D."/>
            <person name="Beamer M.A."/>
            <person name="Achilles S.L."/>
            <person name="Wiesenfeld H.C."/>
            <person name="Fredricks D.N."/>
            <person name="Hillier S.L."/>
        </authorList>
    </citation>
    <scope>NUCLEOTIDE SEQUENCE [LARGE SCALE GENOMIC DNA]</scope>
    <source>
        <strain evidence="2 3">CHIC02 1186E3-8</strain>
    </source>
</reference>
<evidence type="ECO:0000313" key="3">
    <source>
        <dbReference type="Proteomes" id="UP001220478"/>
    </source>
</evidence>
<evidence type="ECO:0000256" key="1">
    <source>
        <dbReference type="SAM" id="SignalP"/>
    </source>
</evidence>
<organism evidence="2 3">
    <name type="scientific">Amygdalobacter indicium</name>
    <dbReference type="NCBI Taxonomy" id="3029272"/>
    <lineage>
        <taxon>Bacteria</taxon>
        <taxon>Bacillati</taxon>
        <taxon>Bacillota</taxon>
        <taxon>Clostridia</taxon>
        <taxon>Eubacteriales</taxon>
        <taxon>Oscillospiraceae</taxon>
        <taxon>Amygdalobacter</taxon>
    </lineage>
</organism>
<accession>A0ABY8C9H8</accession>
<dbReference type="Proteomes" id="UP001220478">
    <property type="component" value="Chromosome"/>
</dbReference>
<gene>
    <name evidence="2" type="ORF">PYS61_02535</name>
</gene>
<feature type="signal peptide" evidence="1">
    <location>
        <begin position="1"/>
        <end position="20"/>
    </location>
</feature>
<evidence type="ECO:0000313" key="2">
    <source>
        <dbReference type="EMBL" id="WEG36062.1"/>
    </source>
</evidence>
<sequence>MRKRLASVSAVFLAYQPAYSALAHPGCSVNGGMYLLGTEKSLIKFAYGNFFHNSYNGMKTKQTGKNSNSNSNRIAY</sequence>
<dbReference type="EMBL" id="CP118868">
    <property type="protein sequence ID" value="WEG36062.1"/>
    <property type="molecule type" value="Genomic_DNA"/>
</dbReference>
<keyword evidence="3" id="KW-1185">Reference proteome</keyword>
<proteinExistence type="predicted"/>
<protein>
    <submittedName>
        <fullName evidence="2">Uncharacterized protein</fullName>
    </submittedName>
</protein>
<feature type="chain" id="PRO_5045151194" evidence="1">
    <location>
        <begin position="21"/>
        <end position="76"/>
    </location>
</feature>
<dbReference type="RefSeq" id="WP_315572065.1">
    <property type="nucleotide sequence ID" value="NZ_CP118868.1"/>
</dbReference>
<name>A0ABY8C9H8_9FIRM</name>